<evidence type="ECO:0000256" key="4">
    <source>
        <dbReference type="ARBA" id="ARBA00022448"/>
    </source>
</evidence>
<proteinExistence type="inferred from homology"/>
<name>A0A2D2DHH5_9BURK</name>
<keyword evidence="6 18" id="KW-0679">Respiratory chain</keyword>
<keyword evidence="10 18" id="KW-0249">Electron transport</keyword>
<dbReference type="OrthoDB" id="9781261at2"/>
<dbReference type="PROSITE" id="PS00078">
    <property type="entry name" value="COX2"/>
    <property type="match status" value="1"/>
</dbReference>
<evidence type="ECO:0000259" key="22">
    <source>
        <dbReference type="PROSITE" id="PS50857"/>
    </source>
</evidence>
<dbReference type="InterPro" id="IPR009056">
    <property type="entry name" value="Cyt_c-like_dom"/>
</dbReference>
<evidence type="ECO:0000256" key="9">
    <source>
        <dbReference type="ARBA" id="ARBA00022967"/>
    </source>
</evidence>
<comment type="catalytic activity">
    <reaction evidence="16 19">
        <text>4 Fe(II)-[cytochrome c] + O2 + 8 H(+)(in) = 4 Fe(III)-[cytochrome c] + 2 H2O + 4 H(+)(out)</text>
        <dbReference type="Rhea" id="RHEA:11436"/>
        <dbReference type="Rhea" id="RHEA-COMP:10350"/>
        <dbReference type="Rhea" id="RHEA-COMP:14399"/>
        <dbReference type="ChEBI" id="CHEBI:15377"/>
        <dbReference type="ChEBI" id="CHEBI:15378"/>
        <dbReference type="ChEBI" id="CHEBI:15379"/>
        <dbReference type="ChEBI" id="CHEBI:29033"/>
        <dbReference type="ChEBI" id="CHEBI:29034"/>
        <dbReference type="EC" id="7.1.1.9"/>
    </reaction>
</comment>
<dbReference type="Proteomes" id="UP000229897">
    <property type="component" value="Chromosome"/>
</dbReference>
<feature type="domain" description="Cytochrome oxidase subunit II transmembrane region profile" evidence="23">
    <location>
        <begin position="30"/>
        <end position="125"/>
    </location>
</feature>
<dbReference type="GO" id="GO:0020037">
    <property type="term" value="F:heme binding"/>
    <property type="evidence" value="ECO:0007669"/>
    <property type="project" value="InterPro"/>
</dbReference>
<dbReference type="InterPro" id="IPR036257">
    <property type="entry name" value="Cyt_c_oxidase_su2_TM_sf"/>
</dbReference>
<dbReference type="InterPro" id="IPR008972">
    <property type="entry name" value="Cupredoxin"/>
</dbReference>
<reference evidence="25" key="1">
    <citation type="submission" date="2017-10" db="EMBL/GenBank/DDBJ databases">
        <title>Massilia psychrophilum sp. nov., a novel purple-pigmented bacterium isolated from Tianshan glacier, Xinjiang Municipality, China.</title>
        <authorList>
            <person name="Wang H."/>
        </authorList>
    </citation>
    <scope>NUCLEOTIDE SEQUENCE [LARGE SCALE GENOMIC DNA]</scope>
    <source>
        <strain evidence="25">B2</strain>
    </source>
</reference>
<dbReference type="NCBIfam" id="TIGR02866">
    <property type="entry name" value="CoxB"/>
    <property type="match status" value="1"/>
</dbReference>
<dbReference type="GO" id="GO:0005886">
    <property type="term" value="C:plasma membrane"/>
    <property type="evidence" value="ECO:0007669"/>
    <property type="project" value="UniProtKB-SubCell"/>
</dbReference>
<dbReference type="PROSITE" id="PS51007">
    <property type="entry name" value="CYTC"/>
    <property type="match status" value="1"/>
</dbReference>
<evidence type="ECO:0000256" key="21">
    <source>
        <dbReference type="SAM" id="SignalP"/>
    </source>
</evidence>
<evidence type="ECO:0000256" key="3">
    <source>
        <dbReference type="ARBA" id="ARBA00007866"/>
    </source>
</evidence>
<evidence type="ECO:0000256" key="20">
    <source>
        <dbReference type="SAM" id="Phobius"/>
    </source>
</evidence>
<dbReference type="Gene3D" id="1.10.760.10">
    <property type="entry name" value="Cytochrome c-like domain"/>
    <property type="match status" value="1"/>
</dbReference>
<feature type="signal peptide" evidence="21">
    <location>
        <begin position="1"/>
        <end position="24"/>
    </location>
</feature>
<dbReference type="EMBL" id="CP024608">
    <property type="protein sequence ID" value="ATQ74419.1"/>
    <property type="molecule type" value="Genomic_DNA"/>
</dbReference>
<dbReference type="InterPro" id="IPR011759">
    <property type="entry name" value="Cyt_c_oxidase_su2_TM_dom"/>
</dbReference>
<comment type="function">
    <text evidence="15 19">Subunits I and II form the functional core of the enzyme complex. Electrons originating in cytochrome c are transferred via heme a and Cu(A) to the binuclear center formed by heme a3 and Cu(B).</text>
</comment>
<dbReference type="GO" id="GO:0005507">
    <property type="term" value="F:copper ion binding"/>
    <property type="evidence" value="ECO:0007669"/>
    <property type="project" value="InterPro"/>
</dbReference>
<gene>
    <name evidence="25" type="primary">coxB</name>
    <name evidence="25" type="ORF">CR152_07775</name>
</gene>
<keyword evidence="13 19" id="KW-0186">Copper</keyword>
<dbReference type="InterPro" id="IPR001505">
    <property type="entry name" value="Copper_CuA"/>
</dbReference>
<evidence type="ECO:0000256" key="11">
    <source>
        <dbReference type="ARBA" id="ARBA00022989"/>
    </source>
</evidence>
<evidence type="ECO:0000256" key="8">
    <source>
        <dbReference type="ARBA" id="ARBA00022723"/>
    </source>
</evidence>
<feature type="transmembrane region" description="Helical" evidence="20">
    <location>
        <begin position="97"/>
        <end position="115"/>
    </location>
</feature>
<keyword evidence="5 17" id="KW-0349">Heme</keyword>
<evidence type="ECO:0000256" key="18">
    <source>
        <dbReference type="RuleBase" id="RU000456"/>
    </source>
</evidence>
<comment type="similarity">
    <text evidence="3 18">Belongs to the cytochrome c oxidase subunit 2 family.</text>
</comment>
<feature type="chain" id="PRO_5013944523" description="Cytochrome c oxidase subunit 2" evidence="21">
    <location>
        <begin position="25"/>
        <end position="394"/>
    </location>
</feature>
<dbReference type="PROSITE" id="PS50999">
    <property type="entry name" value="COX2_TM"/>
    <property type="match status" value="1"/>
</dbReference>
<keyword evidence="12 17" id="KW-0408">Iron</keyword>
<evidence type="ECO:0000256" key="19">
    <source>
        <dbReference type="RuleBase" id="RU004024"/>
    </source>
</evidence>
<dbReference type="InterPro" id="IPR002429">
    <property type="entry name" value="CcO_II-like_C"/>
</dbReference>
<dbReference type="InterPro" id="IPR045187">
    <property type="entry name" value="CcO_II"/>
</dbReference>
<comment type="cofactor">
    <cofactor evidence="19">
        <name>Cu cation</name>
        <dbReference type="ChEBI" id="CHEBI:23378"/>
    </cofactor>
    <text evidence="19">Binds a copper A center.</text>
</comment>
<dbReference type="Gene3D" id="1.10.287.90">
    <property type="match status" value="1"/>
</dbReference>
<evidence type="ECO:0000256" key="1">
    <source>
        <dbReference type="ARBA" id="ARBA00004141"/>
    </source>
</evidence>
<evidence type="ECO:0000313" key="26">
    <source>
        <dbReference type="Proteomes" id="UP000229897"/>
    </source>
</evidence>
<dbReference type="GO" id="GO:0004129">
    <property type="term" value="F:cytochrome-c oxidase activity"/>
    <property type="evidence" value="ECO:0007669"/>
    <property type="project" value="UniProtKB-EC"/>
</dbReference>
<dbReference type="SUPFAM" id="SSF46626">
    <property type="entry name" value="Cytochrome c"/>
    <property type="match status" value="1"/>
</dbReference>
<protein>
    <recommendedName>
        <fullName evidence="19">Cytochrome c oxidase subunit 2</fullName>
        <ecNumber evidence="19">7.1.1.9</ecNumber>
    </recommendedName>
</protein>
<keyword evidence="7 18" id="KW-0812">Transmembrane</keyword>
<evidence type="ECO:0000256" key="10">
    <source>
        <dbReference type="ARBA" id="ARBA00022982"/>
    </source>
</evidence>
<dbReference type="PRINTS" id="PR01166">
    <property type="entry name" value="CYCOXIDASEII"/>
</dbReference>
<comment type="subcellular location">
    <subcellularLocation>
        <location evidence="18">Cell membrane</location>
        <topology evidence="18">Multi-pass membrane protein</topology>
    </subcellularLocation>
    <subcellularLocation>
        <location evidence="1">Membrane</location>
        <topology evidence="1">Multi-pass membrane protein</topology>
    </subcellularLocation>
    <subcellularLocation>
        <location evidence="2">Periplasm</location>
    </subcellularLocation>
</comment>
<sequence length="394" mass="43434">MTYAKRLQALMFGLAISASIPALAAPVEGRPVEYQLNLQMPVTKIASEINDLHTWMMIVCMVIFVAVFGVMFYSVFKHRRSLGHKPATFHESTAVEIAWTVVPFLIVIVMALPATKTVVAMKDTSNADITIKATGMQWKWGYDYLKGEGEGISFLSNLKTPRSQVGAPGVEPTEARGVNYLMEVDNEIYVPVNKKIRIVLTANDVIHAWMIPAFGVKQDAIPGFVRDTWFKAEQIGVYRGQCAELCGKEHAFMPIVVNVVSDADYTKWVEGEKKKMAALADDPSKVWTIDELKVKGEKVYTTNCVVCHQANGKGVPNAFAALDASPVVLGAKAEQINVLLHGQKSGKYPTEMPGWKQLSDSDIAAVITYTRNNWSNKATENIVQPAEVLAARNK</sequence>
<keyword evidence="4 18" id="KW-0813">Transport</keyword>
<dbReference type="GO" id="GO:0042597">
    <property type="term" value="C:periplasmic space"/>
    <property type="evidence" value="ECO:0007669"/>
    <property type="project" value="UniProtKB-SubCell"/>
</dbReference>
<evidence type="ECO:0000256" key="7">
    <source>
        <dbReference type="ARBA" id="ARBA00022692"/>
    </source>
</evidence>
<keyword evidence="9" id="KW-1278">Translocase</keyword>
<dbReference type="PANTHER" id="PTHR22888">
    <property type="entry name" value="CYTOCHROME C OXIDASE, SUBUNIT II"/>
    <property type="match status" value="1"/>
</dbReference>
<keyword evidence="26" id="KW-1185">Reference proteome</keyword>
<evidence type="ECO:0000256" key="15">
    <source>
        <dbReference type="ARBA" id="ARBA00024688"/>
    </source>
</evidence>
<dbReference type="GO" id="GO:0042773">
    <property type="term" value="P:ATP synthesis coupled electron transport"/>
    <property type="evidence" value="ECO:0007669"/>
    <property type="project" value="TreeGrafter"/>
</dbReference>
<evidence type="ECO:0000256" key="2">
    <source>
        <dbReference type="ARBA" id="ARBA00004418"/>
    </source>
</evidence>
<feature type="transmembrane region" description="Helical" evidence="20">
    <location>
        <begin position="53"/>
        <end position="76"/>
    </location>
</feature>
<dbReference type="SUPFAM" id="SSF81464">
    <property type="entry name" value="Cytochrome c oxidase subunit II-like, transmembrane region"/>
    <property type="match status" value="1"/>
</dbReference>
<feature type="domain" description="Cytochrome c" evidence="24">
    <location>
        <begin position="291"/>
        <end position="374"/>
    </location>
</feature>
<evidence type="ECO:0000313" key="25">
    <source>
        <dbReference type="EMBL" id="ATQ74419.1"/>
    </source>
</evidence>
<evidence type="ECO:0000256" key="16">
    <source>
        <dbReference type="ARBA" id="ARBA00047816"/>
    </source>
</evidence>
<accession>A0A2D2DHH5</accession>
<evidence type="ECO:0000256" key="12">
    <source>
        <dbReference type="ARBA" id="ARBA00023004"/>
    </source>
</evidence>
<dbReference type="EC" id="7.1.1.9" evidence="19"/>
<dbReference type="AlphaFoldDB" id="A0A2D2DHH5"/>
<dbReference type="Pfam" id="PF00116">
    <property type="entry name" value="COX2"/>
    <property type="match status" value="1"/>
</dbReference>
<dbReference type="PANTHER" id="PTHR22888:SF9">
    <property type="entry name" value="CYTOCHROME C OXIDASE SUBUNIT 2"/>
    <property type="match status" value="1"/>
</dbReference>
<dbReference type="Pfam" id="PF00034">
    <property type="entry name" value="Cytochrom_C"/>
    <property type="match status" value="1"/>
</dbReference>
<keyword evidence="11 20" id="KW-1133">Transmembrane helix</keyword>
<evidence type="ECO:0000256" key="17">
    <source>
        <dbReference type="PROSITE-ProRule" id="PRU00433"/>
    </source>
</evidence>
<dbReference type="InterPro" id="IPR014222">
    <property type="entry name" value="Cyt_c_oxidase_su2"/>
</dbReference>
<feature type="domain" description="Cytochrome oxidase subunit II copper A binding" evidence="22">
    <location>
        <begin position="126"/>
        <end position="271"/>
    </location>
</feature>
<keyword evidence="14 20" id="KW-0472">Membrane</keyword>
<dbReference type="SUPFAM" id="SSF49503">
    <property type="entry name" value="Cupredoxins"/>
    <property type="match status" value="1"/>
</dbReference>
<evidence type="ECO:0000259" key="23">
    <source>
        <dbReference type="PROSITE" id="PS50999"/>
    </source>
</evidence>
<dbReference type="PROSITE" id="PS50857">
    <property type="entry name" value="COX2_CUA"/>
    <property type="match status" value="1"/>
</dbReference>
<keyword evidence="21" id="KW-0732">Signal</keyword>
<dbReference type="Pfam" id="PF02790">
    <property type="entry name" value="COX2_TM"/>
    <property type="match status" value="1"/>
</dbReference>
<evidence type="ECO:0000256" key="14">
    <source>
        <dbReference type="ARBA" id="ARBA00023136"/>
    </source>
</evidence>
<evidence type="ECO:0000256" key="5">
    <source>
        <dbReference type="ARBA" id="ARBA00022617"/>
    </source>
</evidence>
<dbReference type="InterPro" id="IPR036909">
    <property type="entry name" value="Cyt_c-like_dom_sf"/>
</dbReference>
<evidence type="ECO:0000256" key="13">
    <source>
        <dbReference type="ARBA" id="ARBA00023008"/>
    </source>
</evidence>
<dbReference type="KEGG" id="mass:CR152_07775"/>
<evidence type="ECO:0000256" key="6">
    <source>
        <dbReference type="ARBA" id="ARBA00022660"/>
    </source>
</evidence>
<dbReference type="Gene3D" id="2.60.40.420">
    <property type="entry name" value="Cupredoxins - blue copper proteins"/>
    <property type="match status" value="1"/>
</dbReference>
<dbReference type="GO" id="GO:0016491">
    <property type="term" value="F:oxidoreductase activity"/>
    <property type="evidence" value="ECO:0007669"/>
    <property type="project" value="InterPro"/>
</dbReference>
<organism evidence="25 26">
    <name type="scientific">Massilia violaceinigra</name>
    <dbReference type="NCBI Taxonomy" id="2045208"/>
    <lineage>
        <taxon>Bacteria</taxon>
        <taxon>Pseudomonadati</taxon>
        <taxon>Pseudomonadota</taxon>
        <taxon>Betaproteobacteria</taxon>
        <taxon>Burkholderiales</taxon>
        <taxon>Oxalobacteraceae</taxon>
        <taxon>Telluria group</taxon>
        <taxon>Massilia</taxon>
    </lineage>
</organism>
<evidence type="ECO:0000259" key="24">
    <source>
        <dbReference type="PROSITE" id="PS51007"/>
    </source>
</evidence>
<keyword evidence="8 17" id="KW-0479">Metal-binding</keyword>